<feature type="domain" description="FGAR-AT PurM N-terminal-like" evidence="19">
    <location>
        <begin position="586"/>
        <end position="742"/>
    </location>
</feature>
<dbReference type="InterPro" id="IPR036676">
    <property type="entry name" value="PurM-like_C_sf"/>
</dbReference>
<comment type="caution">
    <text evidence="20">The sequence shown here is derived from an EMBL/GenBank/DDBJ whole genome shotgun (WGS) entry which is preliminary data.</text>
</comment>
<dbReference type="Pfam" id="PF18076">
    <property type="entry name" value="FGAR-AT_N"/>
    <property type="match status" value="1"/>
</dbReference>
<name>A0A9W8A5L0_9FUNG</name>
<dbReference type="Gene3D" id="3.90.650.10">
    <property type="entry name" value="PurM-like C-terminal domain"/>
    <property type="match status" value="2"/>
</dbReference>
<dbReference type="AlphaFoldDB" id="A0A9W8A5L0"/>
<dbReference type="InterPro" id="IPR010918">
    <property type="entry name" value="PurM-like_C_dom"/>
</dbReference>
<dbReference type="Pfam" id="PF22689">
    <property type="entry name" value="FGAR-AT_PurM_N-like"/>
    <property type="match status" value="1"/>
</dbReference>
<feature type="domain" description="PurM-like C-terminal" evidence="16">
    <location>
        <begin position="359"/>
        <end position="515"/>
    </location>
</feature>
<dbReference type="NCBIfam" id="TIGR01735">
    <property type="entry name" value="FGAM_synt"/>
    <property type="match status" value="1"/>
</dbReference>
<comment type="similarity">
    <text evidence="2">In the N-terminal section; belongs to the FGAMS family.</text>
</comment>
<keyword evidence="11" id="KW-0315">Glutamine amidotransferase</keyword>
<dbReference type="InterPro" id="IPR036604">
    <property type="entry name" value="PurS-like_sf"/>
</dbReference>
<dbReference type="InterPro" id="IPR055181">
    <property type="entry name" value="FGAR-AT_PurM_N-like"/>
</dbReference>
<dbReference type="Pfam" id="PF02769">
    <property type="entry name" value="AIRS_C"/>
    <property type="match status" value="2"/>
</dbReference>
<dbReference type="SUPFAM" id="SSF109736">
    <property type="entry name" value="FGAM synthase PurL, linker domain"/>
    <property type="match status" value="1"/>
</dbReference>
<dbReference type="SUPFAM" id="SSF56042">
    <property type="entry name" value="PurM C-terminal domain-like"/>
    <property type="match status" value="2"/>
</dbReference>
<reference evidence="20" key="1">
    <citation type="submission" date="2022-07" db="EMBL/GenBank/DDBJ databases">
        <title>Phylogenomic reconstructions and comparative analyses of Kickxellomycotina fungi.</title>
        <authorList>
            <person name="Reynolds N.K."/>
            <person name="Stajich J.E."/>
            <person name="Barry K."/>
            <person name="Grigoriev I.V."/>
            <person name="Crous P."/>
            <person name="Smith M.E."/>
        </authorList>
    </citation>
    <scope>NUCLEOTIDE SEQUENCE</scope>
    <source>
        <strain evidence="20">NBRC 100468</strain>
    </source>
</reference>
<dbReference type="CDD" id="cd02203">
    <property type="entry name" value="PurL_repeat1"/>
    <property type="match status" value="1"/>
</dbReference>
<dbReference type="PANTHER" id="PTHR10099:SF1">
    <property type="entry name" value="PHOSPHORIBOSYLFORMYLGLYCINAMIDINE SYNTHASE"/>
    <property type="match status" value="1"/>
</dbReference>
<gene>
    <name evidence="20" type="primary">ADE6</name>
    <name evidence="20" type="ORF">H4219_001055</name>
</gene>
<evidence type="ECO:0000256" key="4">
    <source>
        <dbReference type="ARBA" id="ARBA00022490"/>
    </source>
</evidence>
<dbReference type="PANTHER" id="PTHR10099">
    <property type="entry name" value="PHOSPHORIBOSYLFORMYLGLYCINAMIDINE SYNTHASE"/>
    <property type="match status" value="1"/>
</dbReference>
<dbReference type="NCBIfam" id="NF003672">
    <property type="entry name" value="PRK05297.1"/>
    <property type="match status" value="1"/>
</dbReference>
<dbReference type="SUPFAM" id="SSF55326">
    <property type="entry name" value="PurM N-terminal domain-like"/>
    <property type="match status" value="2"/>
</dbReference>
<evidence type="ECO:0000259" key="16">
    <source>
        <dbReference type="Pfam" id="PF02769"/>
    </source>
</evidence>
<evidence type="ECO:0000256" key="6">
    <source>
        <dbReference type="ARBA" id="ARBA00022723"/>
    </source>
</evidence>
<evidence type="ECO:0000256" key="11">
    <source>
        <dbReference type="ARBA" id="ARBA00022962"/>
    </source>
</evidence>
<dbReference type="CDD" id="cd02204">
    <property type="entry name" value="PurL_repeat2"/>
    <property type="match status" value="1"/>
</dbReference>
<dbReference type="PROSITE" id="PS51273">
    <property type="entry name" value="GATASE_TYPE_1"/>
    <property type="match status" value="1"/>
</dbReference>
<proteinExistence type="inferred from homology"/>
<comment type="catalytic activity">
    <reaction evidence="14">
        <text>N(2)-formyl-N(1)-(5-phospho-beta-D-ribosyl)glycinamide + L-glutamine + ATP + H2O = 2-formamido-N(1)-(5-O-phospho-beta-D-ribosyl)acetamidine + L-glutamate + ADP + phosphate + H(+)</text>
        <dbReference type="Rhea" id="RHEA:17129"/>
        <dbReference type="ChEBI" id="CHEBI:15377"/>
        <dbReference type="ChEBI" id="CHEBI:15378"/>
        <dbReference type="ChEBI" id="CHEBI:29985"/>
        <dbReference type="ChEBI" id="CHEBI:30616"/>
        <dbReference type="ChEBI" id="CHEBI:43474"/>
        <dbReference type="ChEBI" id="CHEBI:58359"/>
        <dbReference type="ChEBI" id="CHEBI:147286"/>
        <dbReference type="ChEBI" id="CHEBI:147287"/>
        <dbReference type="ChEBI" id="CHEBI:456216"/>
        <dbReference type="EC" id="6.3.5.3"/>
    </reaction>
</comment>
<feature type="domain" description="Phosphoribosylformylglycinamidine synthase linker" evidence="17">
    <location>
        <begin position="107"/>
        <end position="152"/>
    </location>
</feature>
<evidence type="ECO:0000256" key="12">
    <source>
        <dbReference type="ARBA" id="ARBA00029823"/>
    </source>
</evidence>
<keyword evidence="21" id="KW-1185">Reference proteome</keyword>
<dbReference type="Pfam" id="PF13507">
    <property type="entry name" value="GATase_5"/>
    <property type="match status" value="1"/>
</dbReference>
<dbReference type="Gene3D" id="1.10.8.750">
    <property type="entry name" value="Phosphoribosylformylglycinamidine synthase, linker domain"/>
    <property type="match status" value="1"/>
</dbReference>
<dbReference type="SUPFAM" id="SSF82697">
    <property type="entry name" value="PurS-like"/>
    <property type="match status" value="1"/>
</dbReference>
<dbReference type="HAMAP" id="MF_00419">
    <property type="entry name" value="PurL_1"/>
    <property type="match status" value="1"/>
</dbReference>
<evidence type="ECO:0000259" key="18">
    <source>
        <dbReference type="Pfam" id="PF18076"/>
    </source>
</evidence>
<evidence type="ECO:0000256" key="10">
    <source>
        <dbReference type="ARBA" id="ARBA00022842"/>
    </source>
</evidence>
<evidence type="ECO:0000256" key="9">
    <source>
        <dbReference type="ARBA" id="ARBA00022840"/>
    </source>
</evidence>
<keyword evidence="8" id="KW-0658">Purine biosynthesis</keyword>
<dbReference type="SUPFAM" id="SSF52317">
    <property type="entry name" value="Class I glutamine amidotransferase-like"/>
    <property type="match status" value="1"/>
</dbReference>
<evidence type="ECO:0000256" key="15">
    <source>
        <dbReference type="ARBA" id="ARBA00071729"/>
    </source>
</evidence>
<keyword evidence="4" id="KW-0963">Cytoplasm</keyword>
<dbReference type="InterPro" id="IPR036921">
    <property type="entry name" value="PurM-like_N_sf"/>
</dbReference>
<evidence type="ECO:0000313" key="21">
    <source>
        <dbReference type="Proteomes" id="UP001150538"/>
    </source>
</evidence>
<protein>
    <recommendedName>
        <fullName evidence="15">Phosphoribosylformylglycinamidine synthase</fullName>
        <ecNumber evidence="3">6.3.5.3</ecNumber>
    </recommendedName>
    <alternativeName>
        <fullName evidence="13">Formylglycinamide ribonucleotide amidotransferase</fullName>
    </alternativeName>
    <alternativeName>
        <fullName evidence="12">Formylglycinamide ribotide amidotransferase</fullName>
    </alternativeName>
</protein>
<evidence type="ECO:0000256" key="5">
    <source>
        <dbReference type="ARBA" id="ARBA00022598"/>
    </source>
</evidence>
<dbReference type="CDD" id="cd01740">
    <property type="entry name" value="GATase1_FGAR_AT"/>
    <property type="match status" value="1"/>
</dbReference>
<dbReference type="FunFam" id="3.40.50.880:FF:000008">
    <property type="entry name" value="Phosphoribosylformylglycinamidine synthase"/>
    <property type="match status" value="1"/>
</dbReference>
<keyword evidence="5 20" id="KW-0436">Ligase</keyword>
<dbReference type="InterPro" id="IPR010073">
    <property type="entry name" value="PurL_large"/>
</dbReference>
<evidence type="ECO:0000256" key="8">
    <source>
        <dbReference type="ARBA" id="ARBA00022755"/>
    </source>
</evidence>
<keyword evidence="10" id="KW-0460">Magnesium</keyword>
<dbReference type="InterPro" id="IPR029062">
    <property type="entry name" value="Class_I_gatase-like"/>
</dbReference>
<evidence type="ECO:0000256" key="14">
    <source>
        <dbReference type="ARBA" id="ARBA00052585"/>
    </source>
</evidence>
<evidence type="ECO:0000259" key="17">
    <source>
        <dbReference type="Pfam" id="PF18072"/>
    </source>
</evidence>
<evidence type="ECO:0000256" key="13">
    <source>
        <dbReference type="ARBA" id="ARBA00032632"/>
    </source>
</evidence>
<dbReference type="InterPro" id="IPR041609">
    <property type="entry name" value="PurL_linker"/>
</dbReference>
<evidence type="ECO:0000256" key="2">
    <source>
        <dbReference type="ARBA" id="ARBA00008608"/>
    </source>
</evidence>
<dbReference type="FunFam" id="3.90.650.10:FF:000002">
    <property type="entry name" value="Phosphoribosylformylglycinamidine synthase"/>
    <property type="match status" value="1"/>
</dbReference>
<feature type="domain" description="PurM-like C-terminal" evidence="16">
    <location>
        <begin position="775"/>
        <end position="907"/>
    </location>
</feature>
<evidence type="ECO:0000256" key="1">
    <source>
        <dbReference type="ARBA" id="ARBA00004920"/>
    </source>
</evidence>
<dbReference type="EC" id="6.3.5.3" evidence="3"/>
<feature type="domain" description="Phosphoribosylformylglycinamidine synthase N-terminal" evidence="18">
    <location>
        <begin position="28"/>
        <end position="71"/>
    </location>
</feature>
<dbReference type="EMBL" id="JANBPU010000009">
    <property type="protein sequence ID" value="KAJ1920819.1"/>
    <property type="molecule type" value="Genomic_DNA"/>
</dbReference>
<dbReference type="GO" id="GO:0004642">
    <property type="term" value="F:phosphoribosylformylglycinamidine synthase activity"/>
    <property type="evidence" value="ECO:0007669"/>
    <property type="project" value="UniProtKB-EC"/>
</dbReference>
<dbReference type="OrthoDB" id="6666987at2759"/>
<dbReference type="FunFam" id="3.30.1330.10:FF:000005">
    <property type="entry name" value="Phosphoribosylformylglycinamidine synthase"/>
    <property type="match status" value="1"/>
</dbReference>
<dbReference type="Proteomes" id="UP001150538">
    <property type="component" value="Unassembled WGS sequence"/>
</dbReference>
<comment type="pathway">
    <text evidence="1">Purine metabolism; IMP biosynthesis via de novo pathway; 5-amino-1-(5-phospho-D-ribosyl)imidazole from N(2)-formyl-N(1)-(5-phospho-D-ribosyl)glycinamide: step 1/2.</text>
</comment>
<evidence type="ECO:0000313" key="20">
    <source>
        <dbReference type="EMBL" id="KAJ1920819.1"/>
    </source>
</evidence>
<dbReference type="InterPro" id="IPR040707">
    <property type="entry name" value="FGAR-AT_N"/>
</dbReference>
<evidence type="ECO:0000256" key="7">
    <source>
        <dbReference type="ARBA" id="ARBA00022741"/>
    </source>
</evidence>
<evidence type="ECO:0000256" key="3">
    <source>
        <dbReference type="ARBA" id="ARBA00012747"/>
    </source>
</evidence>
<dbReference type="Pfam" id="PF18072">
    <property type="entry name" value="FGAR-AT_linker"/>
    <property type="match status" value="1"/>
</dbReference>
<evidence type="ECO:0000259" key="19">
    <source>
        <dbReference type="Pfam" id="PF22689"/>
    </source>
</evidence>
<sequence length="1253" mass="136154">MIVLHSGKNVYFVKGQEHPRLRDVLKATDYTGNPTSIVLPRKGTISPWSSKATDILRLCNLPIERVERGVLTKTFDPMTECIYSGLPSEDDIFGQTEPRPLKFIESIESANTKLGLALNNEEIAYLLQIDRPLTDAELFMFAQVNSEHCRHKIFNARWFIDGKEQSHSLFGMIKNTHTSNPQHTLSAYSDNAAVIEAHETKPFECVNGVYKFTRDKTNIVAKVETHNHPTAVSPFPGAATGTGGEIRDEGSVGTGSKSKAGLCGFTVSNLHIPGHEMPWEVESIGQPPHIASAYDIMIQAPLGAAAFANEFGRPALLGYFRTYFEKLNGQYRGFHKPIMIAGGMGSVKTQHTHKEPFPVGSKLVVLGGPSMLIGLGGGAASSTTAGSQSADLDFASVQRGNPEMQRRCQMVIDACTSLEKNPIAFIHDVGAGGLSNGLPELVNDAGHGATIELRDIPSADRGLSPMEIWCNESQERYVLAIKPEDLPLFEEIATRERCPYGVVGTATEERVLRVTDRLFGKDVINLPMDVLFGKPPRLQLKDNVAKPELKGFDGSLVSYIPDHKDVLSARITSAFERVLRLPAVGSKSFLITIGDRCVTGLVARDQMVGPWQVPVADVAVTSSSYDPKVHSGEAMAMGERPSLALIDASASARMCVGEALTNIVAAPIESIEWVKLSANWMAAPKSPGEGVNLYEAVKAIGLDLCPKLGVSIPVGKDSLSMAMAWDDKRVTSPLSLIITAFSGVTDTRLTFTPQLQPEEDSRLLFIDLAGGKARLGGSCLAQVYNQVGNESPDVEDAEVLKGFFNGIQKSRTLVQAYHDRSDGGLLTTLLEMAFAGHVGLDVDLQSLGLSDDSDASKVAALFAEELGAVVQVKAAGVDKFKAIMSEHKVDTVYDIGRATTDQNVVLKYAGQVLVEGHRSDLQAIWSETSYHMQRQRDNQACADQEHQIIKDDSDKGIHFDLTFDPANPADMHGLLPPSITGSGVARPKVAILRDQGVNSHSEMAFAFHQAHFEPIDVHMTDIISGKISLSEFVGLAACGGFSYGDVLGAGSGWASTIHQTEAACKEFEAFFKRNDTFALGVCNGCQMISQLRDVIPGTEHWPYFERNESEQYEGRVTMLEVVGDSPVFFDGMKGSKIPIVVAHGEGRAQFASSESAEKFTQGNLTAARYVDRRQSPVGKIPYPMNPNGSDLDIAAASSADGRVLIIMPHPERVVRAEANSYLPDRTKWDFGPWARLFINARRWVEANRTAATN</sequence>
<dbReference type="Gene3D" id="3.30.1330.10">
    <property type="entry name" value="PurM-like, N-terminal domain"/>
    <property type="match status" value="2"/>
</dbReference>
<keyword evidence="7" id="KW-0547">Nucleotide-binding</keyword>
<keyword evidence="6" id="KW-0479">Metal-binding</keyword>
<dbReference type="GO" id="GO:0005737">
    <property type="term" value="C:cytoplasm"/>
    <property type="evidence" value="ECO:0007669"/>
    <property type="project" value="TreeGrafter"/>
</dbReference>
<organism evidence="20 21">
    <name type="scientific">Mycoemilia scoparia</name>
    <dbReference type="NCBI Taxonomy" id="417184"/>
    <lineage>
        <taxon>Eukaryota</taxon>
        <taxon>Fungi</taxon>
        <taxon>Fungi incertae sedis</taxon>
        <taxon>Zoopagomycota</taxon>
        <taxon>Kickxellomycotina</taxon>
        <taxon>Kickxellomycetes</taxon>
        <taxon>Kickxellales</taxon>
        <taxon>Kickxellaceae</taxon>
        <taxon>Mycoemilia</taxon>
    </lineage>
</organism>
<dbReference type="GO" id="GO:0005524">
    <property type="term" value="F:ATP binding"/>
    <property type="evidence" value="ECO:0007669"/>
    <property type="project" value="UniProtKB-KW"/>
</dbReference>
<accession>A0A9W8A5L0</accession>
<dbReference type="Gene3D" id="3.40.50.880">
    <property type="match status" value="1"/>
</dbReference>
<keyword evidence="9" id="KW-0067">ATP-binding</keyword>
<dbReference type="GO" id="GO:0006189">
    <property type="term" value="P:'de novo' IMP biosynthetic process"/>
    <property type="evidence" value="ECO:0007669"/>
    <property type="project" value="InterPro"/>
</dbReference>
<dbReference type="SMART" id="SM01211">
    <property type="entry name" value="GATase_5"/>
    <property type="match status" value="1"/>
</dbReference>
<dbReference type="GO" id="GO:0046872">
    <property type="term" value="F:metal ion binding"/>
    <property type="evidence" value="ECO:0007669"/>
    <property type="project" value="UniProtKB-KW"/>
</dbReference>